<keyword evidence="5 13" id="KW-0963">Cytoplasm</keyword>
<evidence type="ECO:0000256" key="10">
    <source>
        <dbReference type="ARBA" id="ARBA00022932"/>
    </source>
</evidence>
<comment type="subcellular location">
    <subcellularLocation>
        <location evidence="1 13">Cytoplasm</location>
    </subcellularLocation>
</comment>
<keyword evidence="6 13" id="KW-0808">Transferase</keyword>
<evidence type="ECO:0000256" key="2">
    <source>
        <dbReference type="ARBA" id="ARBA00007391"/>
    </source>
</evidence>
<dbReference type="GO" id="GO:0009432">
    <property type="term" value="P:SOS response"/>
    <property type="evidence" value="ECO:0007669"/>
    <property type="project" value="UniProtKB-ARBA"/>
</dbReference>
<dbReference type="Proteomes" id="UP000245865">
    <property type="component" value="Unassembled WGS sequence"/>
</dbReference>
<dbReference type="CDD" id="cd04485">
    <property type="entry name" value="DnaE_OBF"/>
    <property type="match status" value="1"/>
</dbReference>
<dbReference type="Pfam" id="PF01336">
    <property type="entry name" value="tRNA_anti-codon"/>
    <property type="match status" value="1"/>
</dbReference>
<evidence type="ECO:0000256" key="3">
    <source>
        <dbReference type="ARBA" id="ARBA00012417"/>
    </source>
</evidence>
<comment type="caution">
    <text evidence="16">The sequence shown here is derived from an EMBL/GenBank/DDBJ whole genome shotgun (WGS) entry which is preliminary data.</text>
</comment>
<dbReference type="GO" id="GO:0003676">
    <property type="term" value="F:nucleic acid binding"/>
    <property type="evidence" value="ECO:0007669"/>
    <property type="project" value="InterPro"/>
</dbReference>
<comment type="function">
    <text evidence="13">DNA polymerase involved in damage-induced mutagenesis and translesion synthesis (TLS). It is not the major replicative DNA polymerase.</text>
</comment>
<dbReference type="SUPFAM" id="SSF89550">
    <property type="entry name" value="PHP domain-like"/>
    <property type="match status" value="1"/>
</dbReference>
<dbReference type="GO" id="GO:0005737">
    <property type="term" value="C:cytoplasm"/>
    <property type="evidence" value="ECO:0007669"/>
    <property type="project" value="UniProtKB-SubCell"/>
</dbReference>
<evidence type="ECO:0000256" key="14">
    <source>
        <dbReference type="SAM" id="MobiDB-lite"/>
    </source>
</evidence>
<dbReference type="Pfam" id="PF14579">
    <property type="entry name" value="HHH_6"/>
    <property type="match status" value="1"/>
</dbReference>
<evidence type="ECO:0000256" key="1">
    <source>
        <dbReference type="ARBA" id="ARBA00004496"/>
    </source>
</evidence>
<dbReference type="InterPro" id="IPR003141">
    <property type="entry name" value="Pol/His_phosphatase_N"/>
</dbReference>
<dbReference type="PANTHER" id="PTHR32294:SF4">
    <property type="entry name" value="ERROR-PRONE DNA POLYMERASE"/>
    <property type="match status" value="1"/>
</dbReference>
<protein>
    <recommendedName>
        <fullName evidence="4 13">Error-prone DNA polymerase</fullName>
        <ecNumber evidence="3 13">2.7.7.7</ecNumber>
    </recommendedName>
</protein>
<dbReference type="InterPro" id="IPR023073">
    <property type="entry name" value="DnaE2"/>
</dbReference>
<evidence type="ECO:0000259" key="15">
    <source>
        <dbReference type="SMART" id="SM00481"/>
    </source>
</evidence>
<evidence type="ECO:0000313" key="16">
    <source>
        <dbReference type="EMBL" id="PWL16580.1"/>
    </source>
</evidence>
<keyword evidence="17" id="KW-1185">Reference proteome</keyword>
<gene>
    <name evidence="13 16" type="primary">dnaE2</name>
    <name evidence="16" type="ORF">DKP76_16535</name>
</gene>
<dbReference type="InterPro" id="IPR011708">
    <property type="entry name" value="DNA_pol3_alpha_NTPase_dom"/>
</dbReference>
<evidence type="ECO:0000256" key="7">
    <source>
        <dbReference type="ARBA" id="ARBA00022695"/>
    </source>
</evidence>
<dbReference type="Pfam" id="PF02811">
    <property type="entry name" value="PHP"/>
    <property type="match status" value="1"/>
</dbReference>
<dbReference type="InterPro" id="IPR004013">
    <property type="entry name" value="PHP_dom"/>
</dbReference>
<keyword evidence="9 13" id="KW-0227">DNA damage</keyword>
<dbReference type="Pfam" id="PF17657">
    <property type="entry name" value="DNA_pol3_finger"/>
    <property type="match status" value="1"/>
</dbReference>
<dbReference type="NCBIfam" id="NF004225">
    <property type="entry name" value="PRK05672.1"/>
    <property type="match status" value="1"/>
</dbReference>
<feature type="compositionally biased region" description="Basic and acidic residues" evidence="14">
    <location>
        <begin position="1063"/>
        <end position="1075"/>
    </location>
</feature>
<dbReference type="GO" id="GO:0006281">
    <property type="term" value="P:DNA repair"/>
    <property type="evidence" value="ECO:0007669"/>
    <property type="project" value="UniProtKB-UniRule"/>
</dbReference>
<dbReference type="RefSeq" id="WP_109707794.1">
    <property type="nucleotide sequence ID" value="NZ_QGDB01000008.1"/>
</dbReference>
<evidence type="ECO:0000256" key="5">
    <source>
        <dbReference type="ARBA" id="ARBA00022490"/>
    </source>
</evidence>
<evidence type="ECO:0000256" key="9">
    <source>
        <dbReference type="ARBA" id="ARBA00022763"/>
    </source>
</evidence>
<evidence type="ECO:0000256" key="11">
    <source>
        <dbReference type="ARBA" id="ARBA00023204"/>
    </source>
</evidence>
<keyword evidence="10 13" id="KW-0239">DNA-directed DNA polymerase</keyword>
<dbReference type="Gene3D" id="3.20.20.140">
    <property type="entry name" value="Metal-dependent hydrolases"/>
    <property type="match status" value="1"/>
</dbReference>
<name>A0A316JMX7_9HYPH</name>
<keyword evidence="11 13" id="KW-0234">DNA repair</keyword>
<dbReference type="Gene3D" id="1.10.150.870">
    <property type="match status" value="1"/>
</dbReference>
<proteinExistence type="inferred from homology"/>
<dbReference type="PANTHER" id="PTHR32294">
    <property type="entry name" value="DNA POLYMERASE III SUBUNIT ALPHA"/>
    <property type="match status" value="1"/>
</dbReference>
<dbReference type="Pfam" id="PF07733">
    <property type="entry name" value="DNA_pol3_alpha"/>
    <property type="match status" value="1"/>
</dbReference>
<reference evidence="16 17" key="1">
    <citation type="submission" date="2018-05" db="EMBL/GenBank/DDBJ databases">
        <title>Comparative genomic sequence analysis between strain HN4 and CCM 8460T (Falsochrobactrum ovis) will provide more evidence to prove that HN4 is a new species of Falsochrobactrum.</title>
        <authorList>
            <person name="Lyu W."/>
            <person name="Sun L."/>
            <person name="Yao L."/>
        </authorList>
    </citation>
    <scope>NUCLEOTIDE SEQUENCE [LARGE SCALE GENOMIC DNA]</scope>
    <source>
        <strain evidence="16 17">HN4</strain>
    </source>
</reference>
<dbReference type="InterPro" id="IPR016195">
    <property type="entry name" value="Pol/histidinol_Pase-like"/>
</dbReference>
<evidence type="ECO:0000256" key="4">
    <source>
        <dbReference type="ARBA" id="ARBA00017273"/>
    </source>
</evidence>
<dbReference type="InterPro" id="IPR004805">
    <property type="entry name" value="DnaE2/DnaE/PolC"/>
</dbReference>
<dbReference type="NCBIfam" id="TIGR00594">
    <property type="entry name" value="polc"/>
    <property type="match status" value="1"/>
</dbReference>
<dbReference type="InterPro" id="IPR040982">
    <property type="entry name" value="DNA_pol3_finger"/>
</dbReference>
<evidence type="ECO:0000313" key="17">
    <source>
        <dbReference type="Proteomes" id="UP000245865"/>
    </source>
</evidence>
<dbReference type="OrthoDB" id="9803237at2"/>
<feature type="region of interest" description="Disordered" evidence="14">
    <location>
        <begin position="1051"/>
        <end position="1075"/>
    </location>
</feature>
<dbReference type="CDD" id="cd07434">
    <property type="entry name" value="PHP_PolIIIA_DnaE2"/>
    <property type="match status" value="1"/>
</dbReference>
<dbReference type="SMART" id="SM00481">
    <property type="entry name" value="POLIIIAc"/>
    <property type="match status" value="1"/>
</dbReference>
<dbReference type="GO" id="GO:0008408">
    <property type="term" value="F:3'-5' exonuclease activity"/>
    <property type="evidence" value="ECO:0007669"/>
    <property type="project" value="InterPro"/>
</dbReference>
<feature type="domain" description="Polymerase/histidinol phosphatase N-terminal" evidence="15">
    <location>
        <begin position="7"/>
        <end position="74"/>
    </location>
</feature>
<accession>A0A316JMX7</accession>
<evidence type="ECO:0000256" key="6">
    <source>
        <dbReference type="ARBA" id="ARBA00022679"/>
    </source>
</evidence>
<dbReference type="AlphaFoldDB" id="A0A316JMX7"/>
<dbReference type="EC" id="2.7.7.7" evidence="3 13"/>
<dbReference type="EMBL" id="QGDB01000008">
    <property type="protein sequence ID" value="PWL16580.1"/>
    <property type="molecule type" value="Genomic_DNA"/>
</dbReference>
<dbReference type="InterPro" id="IPR004365">
    <property type="entry name" value="NA-bd_OB_tRNA"/>
</dbReference>
<evidence type="ECO:0000256" key="13">
    <source>
        <dbReference type="HAMAP-Rule" id="MF_01902"/>
    </source>
</evidence>
<dbReference type="InterPro" id="IPR029460">
    <property type="entry name" value="DNAPol_HHH"/>
</dbReference>
<sequence>MTGPRYAELQVTSHFSFLRGASSCEELFQCAKELGIEALGIVDRNSLAGIVRALEASRQTGIRLVVGCRLDLADGMSVLVYPTDRPAYARLCRLLSLGKKRGGKGKCHLEWQDLVAYGAGFIAILVPEKADDTCALHLRRLREAFNDRAYLALTLRRRPNDQLRLWELSNMAAAARVSTVVTNDVLFHEPSRQMMQDVVTAIRHNVTIDELGHRRERFADRYLKPPEEMHRLFGRYPEALARTVEIMERCKFSLDELAYQYPEEKLFPELSPQQALEKLTWEGARERYPEGWPDKVHNNLRHELRLIEKLDYAPYFLTVNAIVRFARSQGILCQGRGSAANSAVCFVLGITSVDPDRNDLLFERFVSEERREPPDIDVDFEHERREEVIQWVYETYGRQRAALCSTVIRYRAKGALRDVGKALGLPEDLTKTLSSQVWGWSEGVEQKHAESLNLNMGDRRLRLALDLAHQLVGTPRHLSQHPGGFVLTRDRLDELVPIEPAAMEDRQVIEWDKDDIDVLKFMKVDVLALGMLSCMRRAFDLLAEHKGINYDLATIPPEDPRTYAMIRKADTLGTFQIESRAQMAMLPRIKPRTFYDLVIQVAIVRPGPIQGDMVHPYLRRREGKEEVDYPKPELEAVLGKTLGVPLFQEQAMRVAIECAGFSAGEADQLRRAMATFKHTGGVSKFGEKLIQGMVDNGYTRDFAERTFRQLEGFGSYGFPESHAASFALVAYASSWMKCWHPDVFCCALLNAQPMGFYAPAQIVRDARNHGVEIRPVCINASHWDCTLEPTDGDAYFAVRLGMRMVKGLGNSDAARLIACRGEEPYLSVDDLWRRAGIPISALVKLAEADAFRSAFTLARREALWALKGLRDEPLPLFAAATSREEGMLQEQEEPNVALRPMPTGREVVEDYGHFGLTLRAHPLSFLREDLARRRIITCAEALTAANRRWVNIAGLVLVRQRPGSAKGVMFITLEDETAVANLVVWAKTFEKYRHIVLGSSMIGVKGRVQREGEVVHIVAHELTDLSSDLASIARRGADIAEVSAKPNLYGQAKDGVTNGSAHGSDEIRMKTRDFR</sequence>
<dbReference type="FunFam" id="1.10.150.870:FF:000002">
    <property type="entry name" value="Error-prone DNA polymerase"/>
    <property type="match status" value="1"/>
</dbReference>
<keyword evidence="8 13" id="KW-0235">DNA replication</keyword>
<comment type="similarity">
    <text evidence="2 13">Belongs to the DNA polymerase type-C family. DnaE2 subfamily.</text>
</comment>
<dbReference type="GO" id="GO:0003887">
    <property type="term" value="F:DNA-directed DNA polymerase activity"/>
    <property type="evidence" value="ECO:0007669"/>
    <property type="project" value="UniProtKB-UniRule"/>
</dbReference>
<keyword evidence="7 13" id="KW-0548">Nucleotidyltransferase</keyword>
<organism evidence="16 17">
    <name type="scientific">Falsochrobactrum shanghaiense</name>
    <dbReference type="NCBI Taxonomy" id="2201899"/>
    <lineage>
        <taxon>Bacteria</taxon>
        <taxon>Pseudomonadati</taxon>
        <taxon>Pseudomonadota</taxon>
        <taxon>Alphaproteobacteria</taxon>
        <taxon>Hyphomicrobiales</taxon>
        <taxon>Brucellaceae</taxon>
        <taxon>Falsochrobactrum</taxon>
    </lineage>
</organism>
<comment type="catalytic activity">
    <reaction evidence="12 13">
        <text>DNA(n) + a 2'-deoxyribonucleoside 5'-triphosphate = DNA(n+1) + diphosphate</text>
        <dbReference type="Rhea" id="RHEA:22508"/>
        <dbReference type="Rhea" id="RHEA-COMP:17339"/>
        <dbReference type="Rhea" id="RHEA-COMP:17340"/>
        <dbReference type="ChEBI" id="CHEBI:33019"/>
        <dbReference type="ChEBI" id="CHEBI:61560"/>
        <dbReference type="ChEBI" id="CHEBI:173112"/>
        <dbReference type="EC" id="2.7.7.7"/>
    </reaction>
</comment>
<dbReference type="GO" id="GO:0006260">
    <property type="term" value="P:DNA replication"/>
    <property type="evidence" value="ECO:0007669"/>
    <property type="project" value="UniProtKB-KW"/>
</dbReference>
<evidence type="ECO:0000256" key="8">
    <source>
        <dbReference type="ARBA" id="ARBA00022705"/>
    </source>
</evidence>
<evidence type="ECO:0000256" key="12">
    <source>
        <dbReference type="ARBA" id="ARBA00049244"/>
    </source>
</evidence>
<dbReference type="HAMAP" id="MF_01902">
    <property type="entry name" value="DNApol_error_prone"/>
    <property type="match status" value="1"/>
</dbReference>